<dbReference type="GeneID" id="115880191"/>
<gene>
    <name evidence="3" type="primary">LOC115880191</name>
</gene>
<dbReference type="OrthoDB" id="7475343at2759"/>
<keyword evidence="2" id="KW-1185">Reference proteome</keyword>
<dbReference type="RefSeq" id="XP_030753189.1">
    <property type="nucleotide sequence ID" value="XM_030897329.1"/>
</dbReference>
<organism evidence="2 3">
    <name type="scientific">Sitophilus oryzae</name>
    <name type="common">Rice weevil</name>
    <name type="synonym">Curculio oryzae</name>
    <dbReference type="NCBI Taxonomy" id="7048"/>
    <lineage>
        <taxon>Eukaryota</taxon>
        <taxon>Metazoa</taxon>
        <taxon>Ecdysozoa</taxon>
        <taxon>Arthropoda</taxon>
        <taxon>Hexapoda</taxon>
        <taxon>Insecta</taxon>
        <taxon>Pterygota</taxon>
        <taxon>Neoptera</taxon>
        <taxon>Endopterygota</taxon>
        <taxon>Coleoptera</taxon>
        <taxon>Polyphaga</taxon>
        <taxon>Cucujiformia</taxon>
        <taxon>Curculionidae</taxon>
        <taxon>Dryophthorinae</taxon>
        <taxon>Sitophilus</taxon>
    </lineage>
</organism>
<dbReference type="AlphaFoldDB" id="A0A6J2XRC1"/>
<sequence>MACYKKFTIDQQTDVLKTFNGMDSKNEQDLHLQRLMECFQIKRRRGQLEKRKASFKFFCLRNNDRVAVCRQAFMNLHVITQKRVYRITTLLAQGLTPKDKRGLNVKSHCISGDICKQIHEHISSFPTKSTHYGQNEISYLDARLNVKIMYQLFKSLYPDSTVKYEFYLKYFHENFNLRFGRPQIDVCSSCEELETKLKNPHLSQTVKLTVEGELQVHKRRSKKFYNELRATRELCKSDETVCGLVFDFMQNLPLPHIPVQEIFYMRQIWVYAFCVTNLKDNSTRMYVYSEGTAKKGANEVCSFLLDYITECVPETAKTLLLFSDSCPGQNKNHTLIRFCLGLVESGRFENIIQRFPIRGHSFLDCDRTFGLFKRSIKKADRIYHPMEYVELMANAKSNITVKVIRTEDIKDFNKWWPTLYKKTVLSAESYGRNVPRQQKQSFTPASFMEFKYLQNGSLQTSEFIGGLKKHTFQLKQPGIRPNPSKIFDALDIAYPEKKVPINKHKVDAVRNLLKYIPEENEDCRKFYEDYLTWPTTMEEN</sequence>
<evidence type="ECO:0000313" key="2">
    <source>
        <dbReference type="Proteomes" id="UP000504635"/>
    </source>
</evidence>
<dbReference type="Proteomes" id="UP000504635">
    <property type="component" value="Unplaced"/>
</dbReference>
<proteinExistence type="predicted"/>
<dbReference type="PANTHER" id="PTHR10773">
    <property type="entry name" value="DNA-DIRECTED RNA POLYMERASES I, II, AND III SUBUNIT RPABC2"/>
    <property type="match status" value="1"/>
</dbReference>
<dbReference type="PANTHER" id="PTHR10773:SF19">
    <property type="match status" value="1"/>
</dbReference>
<feature type="domain" description="DUF7869" evidence="1">
    <location>
        <begin position="292"/>
        <end position="416"/>
    </location>
</feature>
<dbReference type="InParanoid" id="A0A6J2XRC1"/>
<reference evidence="3" key="1">
    <citation type="submission" date="2025-08" db="UniProtKB">
        <authorList>
            <consortium name="RefSeq"/>
        </authorList>
    </citation>
    <scope>IDENTIFICATION</scope>
    <source>
        <tissue evidence="3">Gonads</tissue>
    </source>
</reference>
<dbReference type="Pfam" id="PF25273">
    <property type="entry name" value="DUF7869"/>
    <property type="match status" value="1"/>
</dbReference>
<accession>A0A6J2XRC1</accession>
<evidence type="ECO:0000259" key="1">
    <source>
        <dbReference type="Pfam" id="PF25273"/>
    </source>
</evidence>
<dbReference type="InterPro" id="IPR057191">
    <property type="entry name" value="DUF7869"/>
</dbReference>
<dbReference type="KEGG" id="soy:115880191"/>
<name>A0A6J2XRC1_SITOR</name>
<evidence type="ECO:0000313" key="3">
    <source>
        <dbReference type="RefSeq" id="XP_030753189.1"/>
    </source>
</evidence>
<protein>
    <submittedName>
        <fullName evidence="3">Uncharacterized protein LOC115880191</fullName>
    </submittedName>
</protein>